<dbReference type="OrthoDB" id="9808398at2"/>
<evidence type="ECO:0000313" key="2">
    <source>
        <dbReference type="EMBL" id="ABX09652.1"/>
    </source>
</evidence>
<keyword evidence="2" id="KW-0012">Acyltransferase</keyword>
<keyword evidence="2" id="KW-0560">Oxidoreductase</keyword>
<keyword evidence="3" id="KW-1185">Reference proteome</keyword>
<dbReference type="Proteomes" id="UP000000788">
    <property type="component" value="Chromosome"/>
</dbReference>
<dbReference type="eggNOG" id="COG2267">
    <property type="taxonomic scope" value="Bacteria"/>
</dbReference>
<name>A9BCU0_PROM4</name>
<dbReference type="Pfam" id="PF12697">
    <property type="entry name" value="Abhydrolase_6"/>
    <property type="match status" value="1"/>
</dbReference>
<dbReference type="KEGG" id="pmj:P9211_17211"/>
<dbReference type="PANTHER" id="PTHR46438:SF2">
    <property type="entry name" value="ALPHA_BETA-HYDROLASES SUPERFAMILY PROTEIN"/>
    <property type="match status" value="1"/>
</dbReference>
<sequence length="314" mass="35240">MTDLAAKPNEPWSYLGHKVFSVSSSPSGQVSDVNQNNPVVLLVHGFGASTEHWRHNIPVLSRSHEVHAIDLLGFGRSAKPSELEYGGELWKEQVVAYVKERIGKPTVIVGNSLGGYAALAAGAALESKSAGVVLLNAAGYFSDETLVKQPTDFFSRLRQFIGLGLSRDLLIKWFLYPLMQRLIFENLRRPNVIRNTLKQVYIDPTNVDDYLIESIRRPSLDPGAFQVFRKVFQARGLKGKPIDELFNELEAPLLLLWGDSDPWLRNAKAKQEKFLLFAREASLEVKEVLLRAGHCPHDEIPDRVNEEMLAWLKG</sequence>
<dbReference type="HOGENOM" id="CLU_020336_13_4_3"/>
<dbReference type="PANTHER" id="PTHR46438">
    <property type="entry name" value="ALPHA/BETA-HYDROLASES SUPERFAMILY PROTEIN"/>
    <property type="match status" value="1"/>
</dbReference>
<dbReference type="SUPFAM" id="SSF53474">
    <property type="entry name" value="alpha/beta-Hydrolases"/>
    <property type="match status" value="1"/>
</dbReference>
<evidence type="ECO:0000313" key="3">
    <source>
        <dbReference type="Proteomes" id="UP000000788"/>
    </source>
</evidence>
<organism evidence="2 3">
    <name type="scientific">Prochlorococcus marinus (strain MIT 9211)</name>
    <dbReference type="NCBI Taxonomy" id="93059"/>
    <lineage>
        <taxon>Bacteria</taxon>
        <taxon>Bacillati</taxon>
        <taxon>Cyanobacteriota</taxon>
        <taxon>Cyanophyceae</taxon>
        <taxon>Synechococcales</taxon>
        <taxon>Prochlorococcaceae</taxon>
        <taxon>Prochlorococcus</taxon>
    </lineage>
</organism>
<keyword evidence="2" id="KW-0808">Transferase</keyword>
<dbReference type="GO" id="GO:0016787">
    <property type="term" value="F:hydrolase activity"/>
    <property type="evidence" value="ECO:0007669"/>
    <property type="project" value="UniProtKB-KW"/>
</dbReference>
<feature type="domain" description="AB hydrolase-1" evidence="1">
    <location>
        <begin position="40"/>
        <end position="306"/>
    </location>
</feature>
<reference evidence="2 3" key="1">
    <citation type="journal article" date="2007" name="PLoS Genet.">
        <title>Patterns and implications of gene gain and loss in the evolution of Prochlorococcus.</title>
        <authorList>
            <person name="Kettler G.C."/>
            <person name="Martiny A.C."/>
            <person name="Huang K."/>
            <person name="Zucker J."/>
            <person name="Coleman M.L."/>
            <person name="Rodrigue S."/>
            <person name="Chen F."/>
            <person name="Lapidus A."/>
            <person name="Ferriera S."/>
            <person name="Johnson J."/>
            <person name="Steglich C."/>
            <person name="Church G.M."/>
            <person name="Richardson P."/>
            <person name="Chisholm S.W."/>
        </authorList>
    </citation>
    <scope>NUCLEOTIDE SEQUENCE [LARGE SCALE GENOMIC DNA]</scope>
    <source>
        <strain evidence="3">MIT 9211</strain>
    </source>
</reference>
<protein>
    <submittedName>
        <fullName evidence="2">Predicted hydrolase or acyltransferases (Alpha/beta hydrolase superfamily)</fullName>
        <ecNumber evidence="2">1.11.1.10</ecNumber>
    </submittedName>
</protein>
<dbReference type="InterPro" id="IPR000073">
    <property type="entry name" value="AB_hydrolase_1"/>
</dbReference>
<proteinExistence type="predicted"/>
<dbReference type="GO" id="GO:0016746">
    <property type="term" value="F:acyltransferase activity"/>
    <property type="evidence" value="ECO:0007669"/>
    <property type="project" value="UniProtKB-KW"/>
</dbReference>
<dbReference type="STRING" id="93059.P9211_17211"/>
<evidence type="ECO:0000259" key="1">
    <source>
        <dbReference type="Pfam" id="PF12697"/>
    </source>
</evidence>
<dbReference type="Gene3D" id="3.40.50.1820">
    <property type="entry name" value="alpha/beta hydrolase"/>
    <property type="match status" value="1"/>
</dbReference>
<dbReference type="AlphaFoldDB" id="A9BCU0"/>
<keyword evidence="2" id="KW-0575">Peroxidase</keyword>
<accession>A9BCU0</accession>
<dbReference type="EC" id="1.11.1.10" evidence="2"/>
<gene>
    <name evidence="2" type="ordered locus">P9211_17211</name>
</gene>
<dbReference type="RefSeq" id="WP_012196272.1">
    <property type="nucleotide sequence ID" value="NC_009976.1"/>
</dbReference>
<dbReference type="InterPro" id="IPR029058">
    <property type="entry name" value="AB_hydrolase_fold"/>
</dbReference>
<dbReference type="EMBL" id="CP000878">
    <property type="protein sequence ID" value="ABX09652.1"/>
    <property type="molecule type" value="Genomic_DNA"/>
</dbReference>
<dbReference type="GO" id="GO:0016691">
    <property type="term" value="F:chloride peroxidase activity"/>
    <property type="evidence" value="ECO:0007669"/>
    <property type="project" value="UniProtKB-EC"/>
</dbReference>
<keyword evidence="2" id="KW-0378">Hydrolase</keyword>
<dbReference type="PRINTS" id="PR00111">
    <property type="entry name" value="ABHYDROLASE"/>
</dbReference>